<accession>A0A2G5EZQ0</accession>
<evidence type="ECO:0000313" key="2">
    <source>
        <dbReference type="Proteomes" id="UP000230069"/>
    </source>
</evidence>
<keyword evidence="2" id="KW-1185">Reference proteome</keyword>
<dbReference type="EMBL" id="KZ305020">
    <property type="protein sequence ID" value="PIA61199.1"/>
    <property type="molecule type" value="Genomic_DNA"/>
</dbReference>
<reference evidence="1 2" key="1">
    <citation type="submission" date="2017-09" db="EMBL/GenBank/DDBJ databases">
        <title>WGS assembly of Aquilegia coerulea Goldsmith.</title>
        <authorList>
            <person name="Hodges S."/>
            <person name="Kramer E."/>
            <person name="Nordborg M."/>
            <person name="Tomkins J."/>
            <person name="Borevitz J."/>
            <person name="Derieg N."/>
            <person name="Yan J."/>
            <person name="Mihaltcheva S."/>
            <person name="Hayes R.D."/>
            <person name="Rokhsar D."/>
        </authorList>
    </citation>
    <scope>NUCLEOTIDE SEQUENCE [LARGE SCALE GENOMIC DNA]</scope>
    <source>
        <strain evidence="2">cv. Goldsmith</strain>
    </source>
</reference>
<organism evidence="1 2">
    <name type="scientific">Aquilegia coerulea</name>
    <name type="common">Rocky mountain columbine</name>
    <dbReference type="NCBI Taxonomy" id="218851"/>
    <lineage>
        <taxon>Eukaryota</taxon>
        <taxon>Viridiplantae</taxon>
        <taxon>Streptophyta</taxon>
        <taxon>Embryophyta</taxon>
        <taxon>Tracheophyta</taxon>
        <taxon>Spermatophyta</taxon>
        <taxon>Magnoliopsida</taxon>
        <taxon>Ranunculales</taxon>
        <taxon>Ranunculaceae</taxon>
        <taxon>Thalictroideae</taxon>
        <taxon>Aquilegia</taxon>
    </lineage>
</organism>
<sequence length="69" mass="7859">MYICLGFQNVDARDAFMFDAYLYGIFNSLDNIFLESEACLTFVPFGFLQIVCYFCTPSQYSGIYSSIAC</sequence>
<name>A0A2G5EZQ0_AQUCA</name>
<protein>
    <submittedName>
        <fullName evidence="1">Uncharacterized protein</fullName>
    </submittedName>
</protein>
<proteinExistence type="predicted"/>
<dbReference type="Proteomes" id="UP000230069">
    <property type="component" value="Unassembled WGS sequence"/>
</dbReference>
<gene>
    <name evidence="1" type="ORF">AQUCO_00300616v1</name>
</gene>
<dbReference type="AlphaFoldDB" id="A0A2G5EZQ0"/>
<evidence type="ECO:0000313" key="1">
    <source>
        <dbReference type="EMBL" id="PIA61199.1"/>
    </source>
</evidence>
<dbReference type="InParanoid" id="A0A2G5EZQ0"/>